<dbReference type="GO" id="GO:0046872">
    <property type="term" value="F:metal ion binding"/>
    <property type="evidence" value="ECO:0007669"/>
    <property type="project" value="UniProtKB-KW"/>
</dbReference>
<dbReference type="Gene3D" id="1.10.489.10">
    <property type="entry name" value="Chloroperoxidase-like"/>
    <property type="match status" value="1"/>
</dbReference>
<keyword evidence="11" id="KW-1185">Reference proteome</keyword>
<feature type="region of interest" description="Disordered" evidence="7">
    <location>
        <begin position="517"/>
        <end position="547"/>
    </location>
</feature>
<dbReference type="Gene3D" id="3.40.390.10">
    <property type="entry name" value="Collagenase (Catalytic Domain)"/>
    <property type="match status" value="1"/>
</dbReference>
<dbReference type="CDD" id="cd11375">
    <property type="entry name" value="Peptidase_M54"/>
    <property type="match status" value="1"/>
</dbReference>
<feature type="signal peptide" evidence="8">
    <location>
        <begin position="1"/>
        <end position="18"/>
    </location>
</feature>
<protein>
    <recommendedName>
        <fullName evidence="9">Heme haloperoxidase family profile domain-containing protein</fullName>
    </recommendedName>
</protein>
<sequence>MMKLFLLTLSAALASALSQKIPWSPPGPDDVRSPCPVLNALANHDILQHDGKDITQQDTIRAMEALHVEEELSNTLYAAALKTNLTPNATTFSLDDLDHHNIIEHDGSLSRGDFYFGDNHSFNQTLFDEIKSYWTEPLIDLHLGAKARLAGVNRSKATNPTFDLSGFRLRFSYAQTATYILVFGDKVSGTVNKTWIEYLFEKERLPVELGWEKREDPISTSDLDSMIERVMEATKEIENSQEVDIKPTAGFKRPDKGERLAAAEPTEALLPEEEYKFDNPETFPPPLILPGDDLAEDPEYPSQSYREWFRDEERNPVTGNRRTVYVVPAPLIGDKVSFMKSWSMPRDVGETPRVYTPKLLDIRDYLAAFYRGLPVKALTESPLEFMLWEEPKKSKKSQRDPQYVGLRIADECVGIRTRACPDGVYSRQLNLDDLLDATISMLPKDAYALLLLTDHDLYEDDEDTFVCGRAYGGSRVAVVSNARYNPDLDALHSVDRLHAWPLSHCAEYMSTYCSTSEPKKKRQKKSHSAKPHASQEPSAQNEPSPAPLDMAFSVARSLASLDWTQESLAALWLGRVCRTASHELGHCFGIDHCVYYACCMQGTGSIQEDARQPPYICPVDQAKLLRATGTTEARRDRALLSFCERSELRETQFFAPFAAWLRAKSY</sequence>
<dbReference type="AlphaFoldDB" id="A0A2G7FG65"/>
<dbReference type="SUPFAM" id="SSF55486">
    <property type="entry name" value="Metalloproteases ('zincins'), catalytic domain"/>
    <property type="match status" value="1"/>
</dbReference>
<dbReference type="Proteomes" id="UP000231358">
    <property type="component" value="Unassembled WGS sequence"/>
</dbReference>
<dbReference type="EMBL" id="NEXV01000673">
    <property type="protein sequence ID" value="PIG79598.1"/>
    <property type="molecule type" value="Genomic_DNA"/>
</dbReference>
<evidence type="ECO:0000256" key="5">
    <source>
        <dbReference type="ARBA" id="ARBA00022833"/>
    </source>
</evidence>
<comment type="cofactor">
    <cofactor evidence="1">
        <name>Zn(2+)</name>
        <dbReference type="ChEBI" id="CHEBI:29105"/>
    </cofactor>
</comment>
<evidence type="ECO:0000313" key="11">
    <source>
        <dbReference type="Proteomes" id="UP000231358"/>
    </source>
</evidence>
<name>A0A2G7FG65_9EURO</name>
<keyword evidence="3" id="KW-0479">Metal-binding</keyword>
<comment type="caution">
    <text evidence="10">The sequence shown here is derived from an EMBL/GenBank/DDBJ whole genome shotgun (WGS) entry which is preliminary data.</text>
</comment>
<reference evidence="10 11" key="1">
    <citation type="submission" date="2017-05" db="EMBL/GenBank/DDBJ databases">
        <title>Genome sequence for an aflatoxigenic pathogen of Argentinian peanut, Aspergillus arachidicola.</title>
        <authorList>
            <person name="Moore G."/>
            <person name="Beltz S.B."/>
            <person name="Mack B.M."/>
        </authorList>
    </citation>
    <scope>NUCLEOTIDE SEQUENCE [LARGE SCALE GENOMIC DNA]</scope>
    <source>
        <strain evidence="10 11">CBS 117610</strain>
    </source>
</reference>
<keyword evidence="5" id="KW-0862">Zinc</keyword>
<evidence type="ECO:0000256" key="7">
    <source>
        <dbReference type="SAM" id="MobiDB-lite"/>
    </source>
</evidence>
<dbReference type="InterPro" id="IPR024079">
    <property type="entry name" value="MetalloPept_cat_dom_sf"/>
</dbReference>
<dbReference type="Pfam" id="PF01328">
    <property type="entry name" value="Peroxidase_2"/>
    <property type="match status" value="1"/>
</dbReference>
<evidence type="ECO:0000256" key="2">
    <source>
        <dbReference type="ARBA" id="ARBA00022670"/>
    </source>
</evidence>
<evidence type="ECO:0000256" key="1">
    <source>
        <dbReference type="ARBA" id="ARBA00001947"/>
    </source>
</evidence>
<feature type="compositionally biased region" description="Basic residues" evidence="7">
    <location>
        <begin position="519"/>
        <end position="530"/>
    </location>
</feature>
<evidence type="ECO:0000313" key="10">
    <source>
        <dbReference type="EMBL" id="PIG79598.1"/>
    </source>
</evidence>
<dbReference type="PANTHER" id="PTHR15910">
    <property type="entry name" value="ARCHAEMETZINCIN"/>
    <property type="match status" value="1"/>
</dbReference>
<dbReference type="InterPro" id="IPR000028">
    <property type="entry name" value="Chloroperoxidase"/>
</dbReference>
<dbReference type="PROSITE" id="PS51405">
    <property type="entry name" value="HEME_HALOPEROXIDASE"/>
    <property type="match status" value="1"/>
</dbReference>
<dbReference type="Pfam" id="PF07998">
    <property type="entry name" value="Peptidase_M54"/>
    <property type="match status" value="1"/>
</dbReference>
<evidence type="ECO:0000256" key="6">
    <source>
        <dbReference type="ARBA" id="ARBA00023049"/>
    </source>
</evidence>
<feature type="chain" id="PRO_5013788585" description="Heme haloperoxidase family profile domain-containing protein" evidence="8">
    <location>
        <begin position="19"/>
        <end position="666"/>
    </location>
</feature>
<dbReference type="STRING" id="656916.A0A2G7FG65"/>
<keyword evidence="8" id="KW-0732">Signal</keyword>
<gene>
    <name evidence="10" type="ORF">AARAC_001462</name>
</gene>
<keyword evidence="2" id="KW-0645">Protease</keyword>
<dbReference type="PANTHER" id="PTHR15910:SF1">
    <property type="entry name" value="ARCHAEMETZINCIN-2"/>
    <property type="match status" value="1"/>
</dbReference>
<dbReference type="GO" id="GO:0006508">
    <property type="term" value="P:proteolysis"/>
    <property type="evidence" value="ECO:0007669"/>
    <property type="project" value="UniProtKB-KW"/>
</dbReference>
<keyword evidence="4" id="KW-0378">Hydrolase</keyword>
<dbReference type="GO" id="GO:0004601">
    <property type="term" value="F:peroxidase activity"/>
    <property type="evidence" value="ECO:0007669"/>
    <property type="project" value="InterPro"/>
</dbReference>
<keyword evidence="6" id="KW-0482">Metalloprotease</keyword>
<dbReference type="InterPro" id="IPR012962">
    <property type="entry name" value="Pept_M54_archaemetzincn"/>
</dbReference>
<dbReference type="InterPro" id="IPR036851">
    <property type="entry name" value="Chloroperoxidase-like_sf"/>
</dbReference>
<evidence type="ECO:0000256" key="3">
    <source>
        <dbReference type="ARBA" id="ARBA00022723"/>
    </source>
</evidence>
<proteinExistence type="predicted"/>
<evidence type="ECO:0000256" key="4">
    <source>
        <dbReference type="ARBA" id="ARBA00022801"/>
    </source>
</evidence>
<organism evidence="10 11">
    <name type="scientific">Aspergillus arachidicola</name>
    <dbReference type="NCBI Taxonomy" id="656916"/>
    <lineage>
        <taxon>Eukaryota</taxon>
        <taxon>Fungi</taxon>
        <taxon>Dikarya</taxon>
        <taxon>Ascomycota</taxon>
        <taxon>Pezizomycotina</taxon>
        <taxon>Eurotiomycetes</taxon>
        <taxon>Eurotiomycetidae</taxon>
        <taxon>Eurotiales</taxon>
        <taxon>Aspergillaceae</taxon>
        <taxon>Aspergillus</taxon>
        <taxon>Aspergillus subgen. Circumdati</taxon>
    </lineage>
</organism>
<evidence type="ECO:0000256" key="8">
    <source>
        <dbReference type="SAM" id="SignalP"/>
    </source>
</evidence>
<accession>A0A2G7FG65</accession>
<feature type="domain" description="Heme haloperoxidase family profile" evidence="9">
    <location>
        <begin position="19"/>
        <end position="225"/>
    </location>
</feature>
<evidence type="ECO:0000259" key="9">
    <source>
        <dbReference type="PROSITE" id="PS51405"/>
    </source>
</evidence>
<dbReference type="GO" id="GO:0008237">
    <property type="term" value="F:metallopeptidase activity"/>
    <property type="evidence" value="ECO:0007669"/>
    <property type="project" value="UniProtKB-KW"/>
</dbReference>
<dbReference type="SUPFAM" id="SSF47571">
    <property type="entry name" value="Cloroperoxidase"/>
    <property type="match status" value="1"/>
</dbReference>